<protein>
    <submittedName>
        <fullName evidence="2">TraB/GumN family protein</fullName>
    </submittedName>
</protein>
<evidence type="ECO:0000313" key="3">
    <source>
        <dbReference type="Proteomes" id="UP000232693"/>
    </source>
</evidence>
<dbReference type="InterPro" id="IPR047111">
    <property type="entry name" value="YbaP-like"/>
</dbReference>
<evidence type="ECO:0000256" key="1">
    <source>
        <dbReference type="SAM" id="MobiDB-lite"/>
    </source>
</evidence>
<evidence type="ECO:0000313" key="2">
    <source>
        <dbReference type="EMBL" id="AUD79924.1"/>
    </source>
</evidence>
<sequence length="343" mass="38391">MNKTARIIFIGLLLLLAGIGVGYFAKKYFDTSESQPTVANDEQQPLEQVNPNPPESRQLEPETKPETKAVTEPNYDPAIWKVEHNGVTSYLFGSIHMGDSSMYPLPEHIRSAFSDSDVLVVEIDMTNLNQMEIAQTVQKMAIDPDKPLKEHLSETTAEKYDEYCTKTRSPCQMFSSFEPWFAAMTLEALAMQQSGYKEQLGIDMHFLNEAKGKKSIVELESFDSQLAMLDGMPAHLQDLMLLSTVTREEGATEKLVNAWKTGDVEAFLAESEMSAKDQGISDEDYNAFMDLFLYERNQGMADGIAELLEQGKAVFAVVGAAHYGGEKSVNYYLEQKGFKVTRL</sequence>
<dbReference type="KEGG" id="kpd:CW740_11950"/>
<dbReference type="RefSeq" id="WP_106647723.1">
    <property type="nucleotide sequence ID" value="NZ_BMGO01000001.1"/>
</dbReference>
<gene>
    <name evidence="2" type="ORF">CW740_11950</name>
</gene>
<feature type="region of interest" description="Disordered" evidence="1">
    <location>
        <begin position="35"/>
        <end position="72"/>
    </location>
</feature>
<proteinExistence type="predicted"/>
<keyword evidence="3" id="KW-1185">Reference proteome</keyword>
<accession>A0A2K9ALW6</accession>
<dbReference type="CDD" id="cd14789">
    <property type="entry name" value="Tiki"/>
    <property type="match status" value="1"/>
</dbReference>
<feature type="compositionally biased region" description="Basic and acidic residues" evidence="1">
    <location>
        <begin position="57"/>
        <end position="69"/>
    </location>
</feature>
<dbReference type="AlphaFoldDB" id="A0A2K9ALW6"/>
<dbReference type="PANTHER" id="PTHR40590">
    <property type="entry name" value="CYTOPLASMIC PROTEIN-RELATED"/>
    <property type="match status" value="1"/>
</dbReference>
<dbReference type="PANTHER" id="PTHR40590:SF1">
    <property type="entry name" value="CYTOPLASMIC PROTEIN"/>
    <property type="match status" value="1"/>
</dbReference>
<reference evidence="2 3" key="1">
    <citation type="submission" date="2017-12" db="EMBL/GenBank/DDBJ databases">
        <title>Kangiella profundi FT102 completed genome.</title>
        <authorList>
            <person name="Xu J."/>
            <person name="Wang J."/>
            <person name="Lu Y."/>
        </authorList>
    </citation>
    <scope>NUCLEOTIDE SEQUENCE [LARGE SCALE GENOMIC DNA]</scope>
    <source>
        <strain evidence="2 3">FT102</strain>
    </source>
</reference>
<dbReference type="Pfam" id="PF01963">
    <property type="entry name" value="TraB_PrgY_gumN"/>
    <property type="match status" value="1"/>
</dbReference>
<dbReference type="InterPro" id="IPR002816">
    <property type="entry name" value="TraB/PrgY/GumN_fam"/>
</dbReference>
<feature type="compositionally biased region" description="Polar residues" evidence="1">
    <location>
        <begin position="35"/>
        <end position="50"/>
    </location>
</feature>
<dbReference type="EMBL" id="CP025120">
    <property type="protein sequence ID" value="AUD79924.1"/>
    <property type="molecule type" value="Genomic_DNA"/>
</dbReference>
<dbReference type="Proteomes" id="UP000232693">
    <property type="component" value="Chromosome"/>
</dbReference>
<organism evidence="2 3">
    <name type="scientific">Kangiella profundi</name>
    <dbReference type="NCBI Taxonomy" id="1561924"/>
    <lineage>
        <taxon>Bacteria</taxon>
        <taxon>Pseudomonadati</taxon>
        <taxon>Pseudomonadota</taxon>
        <taxon>Gammaproteobacteria</taxon>
        <taxon>Kangiellales</taxon>
        <taxon>Kangiellaceae</taxon>
        <taxon>Kangiella</taxon>
    </lineage>
</organism>
<name>A0A2K9ALW6_9GAMM</name>
<dbReference type="OrthoDB" id="357294at2"/>